<name>A0A6A6WQL5_9PLEO</name>
<protein>
    <submittedName>
        <fullName evidence="2">Uncharacterized protein</fullName>
    </submittedName>
</protein>
<dbReference type="Proteomes" id="UP000799757">
    <property type="component" value="Unassembled WGS sequence"/>
</dbReference>
<proteinExistence type="predicted"/>
<evidence type="ECO:0000313" key="2">
    <source>
        <dbReference type="EMBL" id="KAF2786379.1"/>
    </source>
</evidence>
<organism evidence="2 3">
    <name type="scientific">Melanomma pulvis-pyrius CBS 109.77</name>
    <dbReference type="NCBI Taxonomy" id="1314802"/>
    <lineage>
        <taxon>Eukaryota</taxon>
        <taxon>Fungi</taxon>
        <taxon>Dikarya</taxon>
        <taxon>Ascomycota</taxon>
        <taxon>Pezizomycotina</taxon>
        <taxon>Dothideomycetes</taxon>
        <taxon>Pleosporomycetidae</taxon>
        <taxon>Pleosporales</taxon>
        <taxon>Melanommataceae</taxon>
        <taxon>Melanomma</taxon>
    </lineage>
</organism>
<keyword evidence="3" id="KW-1185">Reference proteome</keyword>
<accession>A0A6A6WQL5</accession>
<evidence type="ECO:0000256" key="1">
    <source>
        <dbReference type="SAM" id="MobiDB-lite"/>
    </source>
</evidence>
<evidence type="ECO:0000313" key="3">
    <source>
        <dbReference type="Proteomes" id="UP000799757"/>
    </source>
</evidence>
<feature type="region of interest" description="Disordered" evidence="1">
    <location>
        <begin position="197"/>
        <end position="219"/>
    </location>
</feature>
<dbReference type="AlphaFoldDB" id="A0A6A6WQL5"/>
<dbReference type="EMBL" id="MU002478">
    <property type="protein sequence ID" value="KAF2786379.1"/>
    <property type="molecule type" value="Genomic_DNA"/>
</dbReference>
<gene>
    <name evidence="2" type="ORF">K505DRAFT_399196</name>
</gene>
<feature type="compositionally biased region" description="Basic and acidic residues" evidence="1">
    <location>
        <begin position="210"/>
        <end position="219"/>
    </location>
</feature>
<sequence length="219" mass="24677">MPNSVTRLDSQHHIEDGVQIGVGCNDIGMHVGNAASDPHLYQASCRFIPCPMYPALTTPEYLNSSTSSTMENMRSWFQSLLPVRRSIWDELEEDEDLAWAIVDIVPPVLKKSSGDYPGFQTPSRLVHWIKTHIGIESDETWCALQKLIPEETVVRIGKKRKQEDKVAVLVNDIQEGRLQTLKNLIIQSLHIESDSDGWNPHPVSRNVGRKVTDRSKTPA</sequence>
<reference evidence="2" key="1">
    <citation type="journal article" date="2020" name="Stud. Mycol.">
        <title>101 Dothideomycetes genomes: a test case for predicting lifestyles and emergence of pathogens.</title>
        <authorList>
            <person name="Haridas S."/>
            <person name="Albert R."/>
            <person name="Binder M."/>
            <person name="Bloem J."/>
            <person name="Labutti K."/>
            <person name="Salamov A."/>
            <person name="Andreopoulos B."/>
            <person name="Baker S."/>
            <person name="Barry K."/>
            <person name="Bills G."/>
            <person name="Bluhm B."/>
            <person name="Cannon C."/>
            <person name="Castanera R."/>
            <person name="Culley D."/>
            <person name="Daum C."/>
            <person name="Ezra D."/>
            <person name="Gonzalez J."/>
            <person name="Henrissat B."/>
            <person name="Kuo A."/>
            <person name="Liang C."/>
            <person name="Lipzen A."/>
            <person name="Lutzoni F."/>
            <person name="Magnuson J."/>
            <person name="Mondo S."/>
            <person name="Nolan M."/>
            <person name="Ohm R."/>
            <person name="Pangilinan J."/>
            <person name="Park H.-J."/>
            <person name="Ramirez L."/>
            <person name="Alfaro M."/>
            <person name="Sun H."/>
            <person name="Tritt A."/>
            <person name="Yoshinaga Y."/>
            <person name="Zwiers L.-H."/>
            <person name="Turgeon B."/>
            <person name="Goodwin S."/>
            <person name="Spatafora J."/>
            <person name="Crous P."/>
            <person name="Grigoriev I."/>
        </authorList>
    </citation>
    <scope>NUCLEOTIDE SEQUENCE</scope>
    <source>
        <strain evidence="2">CBS 109.77</strain>
    </source>
</reference>